<dbReference type="OrthoDB" id="429671at2759"/>
<dbReference type="Gene3D" id="3.90.70.10">
    <property type="entry name" value="Cysteine proteinases"/>
    <property type="match status" value="1"/>
</dbReference>
<keyword evidence="3" id="KW-0645">Protease</keyword>
<gene>
    <name evidence="9" type="ORF">PHLGIDRAFT_103716</name>
</gene>
<dbReference type="STRING" id="745531.A0A0C3PPI7"/>
<dbReference type="GO" id="GO:0006508">
    <property type="term" value="P:proteolysis"/>
    <property type="evidence" value="ECO:0007669"/>
    <property type="project" value="UniProtKB-KW"/>
</dbReference>
<dbReference type="GO" id="GO:0005634">
    <property type="term" value="C:nucleus"/>
    <property type="evidence" value="ECO:0007669"/>
    <property type="project" value="TreeGrafter"/>
</dbReference>
<feature type="region of interest" description="Disordered" evidence="7">
    <location>
        <begin position="334"/>
        <end position="364"/>
    </location>
</feature>
<protein>
    <recommendedName>
        <fullName evidence="2">ubiquitinyl hydrolase 1</fullName>
        <ecNumber evidence="2">3.4.19.12</ecNumber>
    </recommendedName>
</protein>
<evidence type="ECO:0000256" key="7">
    <source>
        <dbReference type="SAM" id="MobiDB-lite"/>
    </source>
</evidence>
<evidence type="ECO:0000259" key="8">
    <source>
        <dbReference type="PROSITE" id="PS50235"/>
    </source>
</evidence>
<feature type="compositionally biased region" description="Low complexity" evidence="7">
    <location>
        <begin position="86"/>
        <end position="97"/>
    </location>
</feature>
<feature type="compositionally biased region" description="Polar residues" evidence="7">
    <location>
        <begin position="352"/>
        <end position="364"/>
    </location>
</feature>
<evidence type="ECO:0000256" key="2">
    <source>
        <dbReference type="ARBA" id="ARBA00012759"/>
    </source>
</evidence>
<keyword evidence="4" id="KW-0833">Ubl conjugation pathway</keyword>
<dbReference type="PROSITE" id="PS50235">
    <property type="entry name" value="USP_3"/>
    <property type="match status" value="1"/>
</dbReference>
<feature type="region of interest" description="Disordered" evidence="7">
    <location>
        <begin position="377"/>
        <end position="469"/>
    </location>
</feature>
<name>A0A0C3PPI7_PHLG1</name>
<dbReference type="PROSITE" id="PS00972">
    <property type="entry name" value="USP_1"/>
    <property type="match status" value="1"/>
</dbReference>
<evidence type="ECO:0000256" key="4">
    <source>
        <dbReference type="ARBA" id="ARBA00022786"/>
    </source>
</evidence>
<dbReference type="EMBL" id="KN840473">
    <property type="protein sequence ID" value="KIP08888.1"/>
    <property type="molecule type" value="Genomic_DNA"/>
</dbReference>
<dbReference type="GO" id="GO:0005829">
    <property type="term" value="C:cytosol"/>
    <property type="evidence" value="ECO:0007669"/>
    <property type="project" value="TreeGrafter"/>
</dbReference>
<keyword evidence="10" id="KW-1185">Reference proteome</keyword>
<proteinExistence type="predicted"/>
<dbReference type="PANTHER" id="PTHR24006:SF687">
    <property type="entry name" value="UBIQUITIN CARBOXYL-TERMINAL HYDROLASE 10"/>
    <property type="match status" value="1"/>
</dbReference>
<dbReference type="PANTHER" id="PTHR24006">
    <property type="entry name" value="UBIQUITIN CARBOXYL-TERMINAL HYDROLASE"/>
    <property type="match status" value="1"/>
</dbReference>
<dbReference type="Pfam" id="PF00443">
    <property type="entry name" value="UCH"/>
    <property type="match status" value="1"/>
</dbReference>
<feature type="compositionally biased region" description="Low complexity" evidence="7">
    <location>
        <begin position="224"/>
        <end position="244"/>
    </location>
</feature>
<comment type="catalytic activity">
    <reaction evidence="1">
        <text>Thiol-dependent hydrolysis of ester, thioester, amide, peptide and isopeptide bonds formed by the C-terminal Gly of ubiquitin (a 76-residue protein attached to proteins as an intracellular targeting signal).</text>
        <dbReference type="EC" id="3.4.19.12"/>
    </reaction>
</comment>
<dbReference type="GO" id="GO:0004843">
    <property type="term" value="F:cysteine-type deubiquitinase activity"/>
    <property type="evidence" value="ECO:0007669"/>
    <property type="project" value="UniProtKB-EC"/>
</dbReference>
<dbReference type="CDD" id="cd02257">
    <property type="entry name" value="Peptidase_C19"/>
    <property type="match status" value="1"/>
</dbReference>
<evidence type="ECO:0000256" key="1">
    <source>
        <dbReference type="ARBA" id="ARBA00000707"/>
    </source>
</evidence>
<feature type="region of interest" description="Disordered" evidence="7">
    <location>
        <begin position="145"/>
        <end position="317"/>
    </location>
</feature>
<evidence type="ECO:0000313" key="9">
    <source>
        <dbReference type="EMBL" id="KIP08888.1"/>
    </source>
</evidence>
<keyword evidence="5" id="KW-0378">Hydrolase</keyword>
<dbReference type="InterPro" id="IPR001394">
    <property type="entry name" value="Peptidase_C19_UCH"/>
</dbReference>
<evidence type="ECO:0000313" key="10">
    <source>
        <dbReference type="Proteomes" id="UP000053257"/>
    </source>
</evidence>
<reference evidence="9 10" key="1">
    <citation type="journal article" date="2014" name="PLoS Genet.">
        <title>Analysis of the Phlebiopsis gigantea genome, transcriptome and secretome provides insight into its pioneer colonization strategies of wood.</title>
        <authorList>
            <person name="Hori C."/>
            <person name="Ishida T."/>
            <person name="Igarashi K."/>
            <person name="Samejima M."/>
            <person name="Suzuki H."/>
            <person name="Master E."/>
            <person name="Ferreira P."/>
            <person name="Ruiz-Duenas F.J."/>
            <person name="Held B."/>
            <person name="Canessa P."/>
            <person name="Larrondo L.F."/>
            <person name="Schmoll M."/>
            <person name="Druzhinina I.S."/>
            <person name="Kubicek C.P."/>
            <person name="Gaskell J.A."/>
            <person name="Kersten P."/>
            <person name="St John F."/>
            <person name="Glasner J."/>
            <person name="Sabat G."/>
            <person name="Splinter BonDurant S."/>
            <person name="Syed K."/>
            <person name="Yadav J."/>
            <person name="Mgbeahuruike A.C."/>
            <person name="Kovalchuk A."/>
            <person name="Asiegbu F.O."/>
            <person name="Lackner G."/>
            <person name="Hoffmeister D."/>
            <person name="Rencoret J."/>
            <person name="Gutierrez A."/>
            <person name="Sun H."/>
            <person name="Lindquist E."/>
            <person name="Barry K."/>
            <person name="Riley R."/>
            <person name="Grigoriev I.V."/>
            <person name="Henrissat B."/>
            <person name="Kues U."/>
            <person name="Berka R.M."/>
            <person name="Martinez A.T."/>
            <person name="Covert S.F."/>
            <person name="Blanchette R.A."/>
            <person name="Cullen D."/>
        </authorList>
    </citation>
    <scope>NUCLEOTIDE SEQUENCE [LARGE SCALE GENOMIC DNA]</scope>
    <source>
        <strain evidence="9 10">11061_1 CR5-6</strain>
    </source>
</reference>
<dbReference type="AlphaFoldDB" id="A0A0C3PPI7"/>
<dbReference type="SUPFAM" id="SSF54001">
    <property type="entry name" value="Cysteine proteinases"/>
    <property type="match status" value="1"/>
</dbReference>
<dbReference type="HOGENOM" id="CLU_008279_7_2_1"/>
<dbReference type="Proteomes" id="UP000053257">
    <property type="component" value="Unassembled WGS sequence"/>
</dbReference>
<dbReference type="InterPro" id="IPR038765">
    <property type="entry name" value="Papain-like_cys_pep_sf"/>
</dbReference>
<feature type="compositionally biased region" description="Pro residues" evidence="7">
    <location>
        <begin position="198"/>
        <end position="210"/>
    </location>
</feature>
<feature type="compositionally biased region" description="Low complexity" evidence="7">
    <location>
        <begin position="387"/>
        <end position="446"/>
    </location>
</feature>
<dbReference type="GO" id="GO:0016579">
    <property type="term" value="P:protein deubiquitination"/>
    <property type="evidence" value="ECO:0007669"/>
    <property type="project" value="InterPro"/>
</dbReference>
<evidence type="ECO:0000256" key="5">
    <source>
        <dbReference type="ARBA" id="ARBA00022801"/>
    </source>
</evidence>
<dbReference type="InterPro" id="IPR018200">
    <property type="entry name" value="USP_CS"/>
</dbReference>
<keyword evidence="6" id="KW-0788">Thiol protease</keyword>
<dbReference type="InterPro" id="IPR050164">
    <property type="entry name" value="Peptidase_C19"/>
</dbReference>
<dbReference type="InterPro" id="IPR028889">
    <property type="entry name" value="USP"/>
</dbReference>
<feature type="compositionally biased region" description="Polar residues" evidence="7">
    <location>
        <begin position="175"/>
        <end position="185"/>
    </location>
</feature>
<organism evidence="9 10">
    <name type="scientific">Phlebiopsis gigantea (strain 11061_1 CR5-6)</name>
    <name type="common">White-rot fungus</name>
    <name type="synonym">Peniophora gigantea</name>
    <dbReference type="NCBI Taxonomy" id="745531"/>
    <lineage>
        <taxon>Eukaryota</taxon>
        <taxon>Fungi</taxon>
        <taxon>Dikarya</taxon>
        <taxon>Basidiomycota</taxon>
        <taxon>Agaricomycotina</taxon>
        <taxon>Agaricomycetes</taxon>
        <taxon>Polyporales</taxon>
        <taxon>Phanerochaetaceae</taxon>
        <taxon>Phlebiopsis</taxon>
    </lineage>
</organism>
<evidence type="ECO:0000256" key="6">
    <source>
        <dbReference type="ARBA" id="ARBA00022807"/>
    </source>
</evidence>
<feature type="domain" description="USP" evidence="8">
    <location>
        <begin position="499"/>
        <end position="876"/>
    </location>
</feature>
<feature type="compositionally biased region" description="Low complexity" evidence="7">
    <location>
        <begin position="454"/>
        <end position="469"/>
    </location>
</feature>
<dbReference type="EC" id="3.4.19.12" evidence="2"/>
<evidence type="ECO:0000256" key="3">
    <source>
        <dbReference type="ARBA" id="ARBA00022670"/>
    </source>
</evidence>
<feature type="compositionally biased region" description="Low complexity" evidence="7">
    <location>
        <begin position="334"/>
        <end position="350"/>
    </location>
</feature>
<sequence>MANPYSHPGPSYYPPPPGPHYPYGHGAPYYPYPMNHMPNGHSPPPPHHQPASPRMNGAARGGYNAHRAGGPTYQHFPHMPHHHHQQPYLQPQPMSPAAVPPASPYSHPQKYSPHIPHIPYSAPYNPPPNGVYSPAWAPPPTLSPLPKHLAMPTQLQPHIPPPEEHSPGGPPFATFQPTFEPSTDQPEPEAITVQPPVIEAPPAPSSSPPPPREHADPPPPEPECGPTDRSPTPTSPASTSSRLSQGTAAQAGSFVVWSRKPRDPSRAQGVMISARARPPQDMLEKAMDIRTPPQSPKLASTKLPEPEVSPLEQEPGRIDAMELSVVISEAPSYAATETTADSTTPATPVAESPSTANTSVLASSPVQPVKSLIDMAESAEPAPPAEAPVVSASQPPASAASHPQFEATTPVAPSVPKPAAKKSWASLLQTSDSQPSSSKSRLPTSSVQGFSIPAGLQSGSPSQASAAVAASGSTVRPEVLSLLTTGPTGVSSPPKIRPRGLVNTGNMCFANAVLQVLVYCPPFYRLFVELGRYLPGPVVGHQTEGSRATPLVDAIIQFLNEFGVKEERRDVGTSKSKGKEREEDFDALDSFIPTYVYDVMKEKKRFASMVTGHQEDAEEFLGFFLDTLEEELLSITAAPPPKEGDANAVDNGWLEVGRKNKLITTRSAKNAESPITRIFGGKFRSTLRAPHQRDSQTVEDWRSIRLDIQREQVHTIKDALQYISHPHSVEISSPTRPGQVIEASQQELIEALPSVLILHLKRFLYDTTVGDVVKLGKQVVFSPELEIGPDLITPANKPPRPVKYQLFGALYHHGQSASGGHYTLDILHPNRDLSDRPRQAWIRIDDELVSDVRPEDVFDAQGRDDRCAYLLFYRRITPGIPSKAWSQAAK</sequence>
<accession>A0A0C3PPI7</accession>
<feature type="region of interest" description="Disordered" evidence="7">
    <location>
        <begin position="39"/>
        <end position="116"/>
    </location>
</feature>